<name>A0A9P0F083_BEMTA</name>
<evidence type="ECO:0000259" key="13">
    <source>
        <dbReference type="PROSITE" id="PS50157"/>
    </source>
</evidence>
<dbReference type="KEGG" id="btab:109033747"/>
<evidence type="ECO:0000313" key="15">
    <source>
        <dbReference type="EMBL" id="CAH0384205.1"/>
    </source>
</evidence>
<evidence type="ECO:0000256" key="6">
    <source>
        <dbReference type="ARBA" id="ARBA00023015"/>
    </source>
</evidence>
<dbReference type="PROSITE" id="PS00028">
    <property type="entry name" value="ZINC_FINGER_C2H2_1"/>
    <property type="match status" value="9"/>
</dbReference>
<evidence type="ECO:0000256" key="3">
    <source>
        <dbReference type="ARBA" id="ARBA00022737"/>
    </source>
</evidence>
<feature type="binding site" evidence="11">
    <location>
        <position position="122"/>
    </location>
    <ligand>
        <name>Zn(2+)</name>
        <dbReference type="ChEBI" id="CHEBI:29105"/>
    </ligand>
</feature>
<feature type="region of interest" description="Disordered" evidence="12">
    <location>
        <begin position="372"/>
        <end position="394"/>
    </location>
</feature>
<evidence type="ECO:0000256" key="12">
    <source>
        <dbReference type="SAM" id="MobiDB-lite"/>
    </source>
</evidence>
<feature type="domain" description="C2H2-type" evidence="13">
    <location>
        <begin position="697"/>
        <end position="719"/>
    </location>
</feature>
<dbReference type="SUPFAM" id="SSF57667">
    <property type="entry name" value="beta-beta-alpha zinc fingers"/>
    <property type="match status" value="7"/>
</dbReference>
<keyword evidence="6" id="KW-0805">Transcription regulation</keyword>
<feature type="compositionally biased region" description="Polar residues" evidence="12">
    <location>
        <begin position="162"/>
        <end position="177"/>
    </location>
</feature>
<dbReference type="Pfam" id="PF00096">
    <property type="entry name" value="zf-C2H2"/>
    <property type="match status" value="2"/>
</dbReference>
<dbReference type="Gene3D" id="3.30.160.60">
    <property type="entry name" value="Classic Zinc Finger"/>
    <property type="match status" value="8"/>
</dbReference>
<dbReference type="InterPro" id="IPR012934">
    <property type="entry name" value="Znf_AD"/>
</dbReference>
<evidence type="ECO:0000313" key="16">
    <source>
        <dbReference type="Proteomes" id="UP001152759"/>
    </source>
</evidence>
<evidence type="ECO:0000256" key="4">
    <source>
        <dbReference type="ARBA" id="ARBA00022771"/>
    </source>
</evidence>
<comment type="subcellular location">
    <subcellularLocation>
        <location evidence="1">Nucleus</location>
    </subcellularLocation>
</comment>
<feature type="domain" description="C2H2-type" evidence="13">
    <location>
        <begin position="487"/>
        <end position="514"/>
    </location>
</feature>
<keyword evidence="3" id="KW-0677">Repeat</keyword>
<accession>A0A9P0F083</accession>
<sequence>MHSSNETSSTGASLEQNPNELIPSMKLQNSLSVTDFKLGCSKKNNEFCNQPGSNFKNKSFQRITLKSLNGFLKAKCRVCGINATKCLKIFNEITEIANLVNTYLPIQVGEFDPYPKTICLECLGILQTTNDLAYRASQVDIAFRNNFEKVTDSTATETLFDNNSQTRTSSGSSFCESKSQEKFPSDCSKTASAAQADQIPEILTSVNLVRVSSVKSVSQATSKAKPSRLYLTKTNVVNNFVADSNKLRQLPLSKLNKRMKNELSMPFQESVRYTKYGTPIKCSKKSLKAYSSDEESNRVSDFEHSYAKPANQEPEWLKGLEGNNNDFAGLNSEENSASDSIIDPTSVVECMLSTHTQNSEDDSNEINIVPSNISHSDTEKKPAETLPTLPLGNGKMSPVAPKGFEISSFNRQTVLAQVSKLLSKEFLNAPSKPISGTIQSPNESPAKKRKRLMFTISQIDPKSPVNAPQMPRLSQESFPKYTKLVIHGCYICNKKFGTLAQLLCHMQTHAAADKCCPVCERVFSRASIQPLLHHRKVHSEAELKKWTTGSDEEGKFKCERCSKFFISRVHKTFHDVYHHDLKIVACGYCDGEYITEETVIKHRKVCSANGESFKRSCPLCFREHQSLEAYQEHIQNHAKDHTCDLCFSSFISKGSLQEHIQIDHADKPYTCDTCGKSFVSENCLQQHQESFHRKLKQSCHLCSATFSSLKQLAAHTKTHIDAPLKCTFCSEIFQTSAELKTHRASHSELVCYLCNAVSINEEKCVEHVARCRKQREERLKDANPEKNCDGEVIKIQKQRKHKHLNLACNFCHKKFSDSTSLRNHETIHSGERPHLCSQCGKTFRTSKLLLRHSRLHSDINCYACQYCSESFQTMDKLYIHKRTKHTNKYSFKCDMCNHTYSLRKHFIIHSQICKYFEPSSNMSSEKTRRCMLCPKVFTALTIMRHERIAHDPKYPAICNICDEQLTSVLLLRKHLERHYNNNEIKNIRCPNCLKICADDADFKNHDCDSNGGNDTREGLVESQAQQAVESILPPLSPLSQELRSFQSENLSEAELIGSAISQTSPCEAQS</sequence>
<dbReference type="GO" id="GO:0000978">
    <property type="term" value="F:RNA polymerase II cis-regulatory region sequence-specific DNA binding"/>
    <property type="evidence" value="ECO:0007669"/>
    <property type="project" value="TreeGrafter"/>
</dbReference>
<dbReference type="InterPro" id="IPR050752">
    <property type="entry name" value="C2H2-ZF_domain"/>
</dbReference>
<feature type="domain" description="C2H2-type" evidence="13">
    <location>
        <begin position="834"/>
        <end position="857"/>
    </location>
</feature>
<keyword evidence="8" id="KW-0804">Transcription</keyword>
<feature type="domain" description="ZAD" evidence="14">
    <location>
        <begin position="74"/>
        <end position="146"/>
    </location>
</feature>
<keyword evidence="2 11" id="KW-0479">Metal-binding</keyword>
<protein>
    <submittedName>
        <fullName evidence="15">Uncharacterized protein</fullName>
    </submittedName>
</protein>
<dbReference type="PANTHER" id="PTHR24384:SF189">
    <property type="entry name" value="C2H2-TYPE DOMAIN-CONTAINING PROTEIN-RELATED"/>
    <property type="match status" value="1"/>
</dbReference>
<dbReference type="PROSITE" id="PS50157">
    <property type="entry name" value="ZINC_FINGER_C2H2_2"/>
    <property type="match status" value="9"/>
</dbReference>
<proteinExistence type="predicted"/>
<keyword evidence="7" id="KW-0238">DNA-binding</keyword>
<dbReference type="FunFam" id="3.30.160.60:FF:000688">
    <property type="entry name" value="zinc finger protein 197 isoform X1"/>
    <property type="match status" value="1"/>
</dbReference>
<reference evidence="15" key="1">
    <citation type="submission" date="2021-12" db="EMBL/GenBank/DDBJ databases">
        <authorList>
            <person name="King R."/>
        </authorList>
    </citation>
    <scope>NUCLEOTIDE SEQUENCE</scope>
</reference>
<evidence type="ECO:0000256" key="11">
    <source>
        <dbReference type="PROSITE-ProRule" id="PRU01263"/>
    </source>
</evidence>
<feature type="binding site" evidence="11">
    <location>
        <position position="76"/>
    </location>
    <ligand>
        <name>Zn(2+)</name>
        <dbReference type="ChEBI" id="CHEBI:29105"/>
    </ligand>
</feature>
<dbReference type="InterPro" id="IPR013087">
    <property type="entry name" value="Znf_C2H2_type"/>
</dbReference>
<dbReference type="PANTHER" id="PTHR24384">
    <property type="entry name" value="FINGER PUTATIVE TRANSCRIPTION FACTOR FAMILY-RELATED"/>
    <property type="match status" value="1"/>
</dbReference>
<evidence type="ECO:0000256" key="10">
    <source>
        <dbReference type="PROSITE-ProRule" id="PRU00042"/>
    </source>
</evidence>
<gene>
    <name evidence="15" type="ORF">BEMITA_LOCUS3569</name>
</gene>
<feature type="domain" description="C2H2-type" evidence="13">
    <location>
        <begin position="806"/>
        <end position="833"/>
    </location>
</feature>
<feature type="domain" description="C2H2-type" evidence="13">
    <location>
        <begin position="556"/>
        <end position="583"/>
    </location>
</feature>
<evidence type="ECO:0000256" key="2">
    <source>
        <dbReference type="ARBA" id="ARBA00022723"/>
    </source>
</evidence>
<feature type="domain" description="C2H2-type" evidence="13">
    <location>
        <begin position="641"/>
        <end position="668"/>
    </location>
</feature>
<feature type="domain" description="C2H2-type" evidence="13">
    <location>
        <begin position="669"/>
        <end position="697"/>
    </location>
</feature>
<evidence type="ECO:0000256" key="5">
    <source>
        <dbReference type="ARBA" id="ARBA00022833"/>
    </source>
</evidence>
<keyword evidence="16" id="KW-1185">Reference proteome</keyword>
<evidence type="ECO:0000259" key="14">
    <source>
        <dbReference type="PROSITE" id="PS51915"/>
    </source>
</evidence>
<dbReference type="EMBL" id="OU963863">
    <property type="protein sequence ID" value="CAH0384205.1"/>
    <property type="molecule type" value="Genomic_DNA"/>
</dbReference>
<dbReference type="Pfam" id="PF13912">
    <property type="entry name" value="zf-C2H2_6"/>
    <property type="match status" value="2"/>
</dbReference>
<dbReference type="FunFam" id="3.30.160.60:FF:000100">
    <property type="entry name" value="Zinc finger 45-like"/>
    <property type="match status" value="1"/>
</dbReference>
<evidence type="ECO:0000256" key="8">
    <source>
        <dbReference type="ARBA" id="ARBA00023163"/>
    </source>
</evidence>
<keyword evidence="4 10" id="KW-0863">Zinc-finger</keyword>
<dbReference type="PROSITE" id="PS51915">
    <property type="entry name" value="ZAD"/>
    <property type="match status" value="1"/>
</dbReference>
<dbReference type="AlphaFoldDB" id="A0A9P0F083"/>
<organism evidence="15 16">
    <name type="scientific">Bemisia tabaci</name>
    <name type="common">Sweetpotato whitefly</name>
    <name type="synonym">Aleurodes tabaci</name>
    <dbReference type="NCBI Taxonomy" id="7038"/>
    <lineage>
        <taxon>Eukaryota</taxon>
        <taxon>Metazoa</taxon>
        <taxon>Ecdysozoa</taxon>
        <taxon>Arthropoda</taxon>
        <taxon>Hexapoda</taxon>
        <taxon>Insecta</taxon>
        <taxon>Pterygota</taxon>
        <taxon>Neoptera</taxon>
        <taxon>Paraneoptera</taxon>
        <taxon>Hemiptera</taxon>
        <taxon>Sternorrhyncha</taxon>
        <taxon>Aleyrodoidea</taxon>
        <taxon>Aleyrodidae</taxon>
        <taxon>Aleyrodinae</taxon>
        <taxon>Bemisia</taxon>
    </lineage>
</organism>
<dbReference type="SMART" id="SM00355">
    <property type="entry name" value="ZnF_C2H2"/>
    <property type="match status" value="14"/>
</dbReference>
<feature type="domain" description="C2H2-type" evidence="13">
    <location>
        <begin position="862"/>
        <end position="890"/>
    </location>
</feature>
<keyword evidence="9" id="KW-0539">Nucleus</keyword>
<evidence type="ECO:0000256" key="1">
    <source>
        <dbReference type="ARBA" id="ARBA00004123"/>
    </source>
</evidence>
<evidence type="ECO:0000256" key="9">
    <source>
        <dbReference type="ARBA" id="ARBA00023242"/>
    </source>
</evidence>
<feature type="domain" description="C2H2-type" evidence="13">
    <location>
        <begin position="724"/>
        <end position="747"/>
    </location>
</feature>
<feature type="region of interest" description="Disordered" evidence="12">
    <location>
        <begin position="162"/>
        <end position="183"/>
    </location>
</feature>
<dbReference type="InterPro" id="IPR036236">
    <property type="entry name" value="Znf_C2H2_sf"/>
</dbReference>
<dbReference type="GO" id="GO:0005634">
    <property type="term" value="C:nucleus"/>
    <property type="evidence" value="ECO:0007669"/>
    <property type="project" value="UniProtKB-SubCell"/>
</dbReference>
<evidence type="ECO:0000256" key="7">
    <source>
        <dbReference type="ARBA" id="ARBA00023125"/>
    </source>
</evidence>
<feature type="binding site" evidence="11">
    <location>
        <position position="79"/>
    </location>
    <ligand>
        <name>Zn(2+)</name>
        <dbReference type="ChEBI" id="CHEBI:29105"/>
    </ligand>
</feature>
<dbReference type="SUPFAM" id="SSF57716">
    <property type="entry name" value="Glucocorticoid receptor-like (DNA-binding domain)"/>
    <property type="match status" value="1"/>
</dbReference>
<feature type="binding site" evidence="11">
    <location>
        <position position="119"/>
    </location>
    <ligand>
        <name>Zn(2+)</name>
        <dbReference type="ChEBI" id="CHEBI:29105"/>
    </ligand>
</feature>
<dbReference type="Proteomes" id="UP001152759">
    <property type="component" value="Chromosome 2"/>
</dbReference>
<dbReference type="GO" id="GO:0030674">
    <property type="term" value="F:protein-macromolecule adaptor activity"/>
    <property type="evidence" value="ECO:0007669"/>
    <property type="project" value="UniProtKB-ARBA"/>
</dbReference>
<keyword evidence="5 11" id="KW-0862">Zinc</keyword>
<dbReference type="GO" id="GO:0008270">
    <property type="term" value="F:zinc ion binding"/>
    <property type="evidence" value="ECO:0007669"/>
    <property type="project" value="UniProtKB-UniRule"/>
</dbReference>
<dbReference type="GO" id="GO:0000981">
    <property type="term" value="F:DNA-binding transcription factor activity, RNA polymerase II-specific"/>
    <property type="evidence" value="ECO:0007669"/>
    <property type="project" value="TreeGrafter"/>
</dbReference>